<organism evidence="2 3">
    <name type="scientific">Aquilegia coerulea</name>
    <name type="common">Rocky mountain columbine</name>
    <dbReference type="NCBI Taxonomy" id="218851"/>
    <lineage>
        <taxon>Eukaryota</taxon>
        <taxon>Viridiplantae</taxon>
        <taxon>Streptophyta</taxon>
        <taxon>Embryophyta</taxon>
        <taxon>Tracheophyta</taxon>
        <taxon>Spermatophyta</taxon>
        <taxon>Magnoliopsida</taxon>
        <taxon>Ranunculales</taxon>
        <taxon>Ranunculaceae</taxon>
        <taxon>Thalictroideae</taxon>
        <taxon>Aquilegia</taxon>
    </lineage>
</organism>
<reference evidence="2 3" key="1">
    <citation type="submission" date="2017-09" db="EMBL/GenBank/DDBJ databases">
        <title>WGS assembly of Aquilegia coerulea Goldsmith.</title>
        <authorList>
            <person name="Hodges S."/>
            <person name="Kramer E."/>
            <person name="Nordborg M."/>
            <person name="Tomkins J."/>
            <person name="Borevitz J."/>
            <person name="Derieg N."/>
            <person name="Yan J."/>
            <person name="Mihaltcheva S."/>
            <person name="Hayes R.D."/>
            <person name="Rokhsar D."/>
        </authorList>
    </citation>
    <scope>NUCLEOTIDE SEQUENCE [LARGE SCALE GENOMIC DNA]</scope>
    <source>
        <strain evidence="3">cv. Goldsmith</strain>
    </source>
</reference>
<keyword evidence="3" id="KW-1185">Reference proteome</keyword>
<dbReference type="InterPro" id="IPR052579">
    <property type="entry name" value="Zinc_finger_SWIM"/>
</dbReference>
<sequence length="608" mass="70076">MDAQQVNHTINDNVHYEATSVVSVNNEESENEEVFEDGKMLPPPVRTFNSREELLEYVHDFSLSQGYATTIRDSEKDKYVTIGCDRGGTYRNRSNTSIEERKKKSGSRLINCPFRIKSVKLVDGSWIIRISNGTHNHEASKDVSGHPSFRPFSNKELLRIKKMCMSGIPPRQILTSLRQANPKLKAISRTVYNTKAKIRKEKLRGRTPIQALLEELSSGGFLHNIKVDTEGRLTHLFFAHPQSIKLSKSYPNVFVMDCIYKTNKFKMPLLDIIGVSSFNTSFYSCFAFLSKEETSDYALALSMFKEMLGSDEPVVIVSDREFALMNAIEVIFPRTINLLCLWHIETNIIANCKKFFKEDDKEKKENDWDTFITGWTDLVQSDSVSSFNSAWKEFEVTYKEKVNVVDYIKKIWLPFKERFVKTWTDIHLHLGNRVTSRAEGAHAVLKKYLQVSTSDLHVAKEKICLAVENNFLEIKTKLASEKLTLRHNICVPFFKEVVYCVSVFAIVKLFEQYKLALFDSSLHACKRQFVATMGLPCAHMMRCMKDKVLWLSDIHPQWRIDKRSFEDDDIVIDPGNTIDSLTGLLQELEKNYHQWPIAQKIIAQERLS</sequence>
<feature type="domain" description="MULE transposase" evidence="1">
    <location>
        <begin position="253"/>
        <end position="346"/>
    </location>
</feature>
<evidence type="ECO:0000313" key="2">
    <source>
        <dbReference type="EMBL" id="PIA55362.1"/>
    </source>
</evidence>
<name>A0A2G5EHW7_AQUCA</name>
<dbReference type="PANTHER" id="PTHR31569:SF4">
    <property type="entry name" value="SWIM-TYPE DOMAIN-CONTAINING PROTEIN"/>
    <property type="match status" value="1"/>
</dbReference>
<dbReference type="EMBL" id="KZ305025">
    <property type="protein sequence ID" value="PIA55362.1"/>
    <property type="molecule type" value="Genomic_DNA"/>
</dbReference>
<dbReference type="InterPro" id="IPR014842">
    <property type="entry name" value="AFT"/>
</dbReference>
<dbReference type="GO" id="GO:0000981">
    <property type="term" value="F:DNA-binding transcription factor activity, RNA polymerase II-specific"/>
    <property type="evidence" value="ECO:0007669"/>
    <property type="project" value="InterPro"/>
</dbReference>
<dbReference type="InterPro" id="IPR018289">
    <property type="entry name" value="MULE_transposase_dom"/>
</dbReference>
<proteinExistence type="predicted"/>
<dbReference type="Pfam" id="PF10551">
    <property type="entry name" value="MULE"/>
    <property type="match status" value="1"/>
</dbReference>
<dbReference type="GO" id="GO:0045944">
    <property type="term" value="P:positive regulation of transcription by RNA polymerase II"/>
    <property type="evidence" value="ECO:0007669"/>
    <property type="project" value="InterPro"/>
</dbReference>
<evidence type="ECO:0000313" key="3">
    <source>
        <dbReference type="Proteomes" id="UP000230069"/>
    </source>
</evidence>
<dbReference type="GO" id="GO:0010106">
    <property type="term" value="P:cellular response to iron ion starvation"/>
    <property type="evidence" value="ECO:0007669"/>
    <property type="project" value="InterPro"/>
</dbReference>
<evidence type="ECO:0000259" key="1">
    <source>
        <dbReference type="Pfam" id="PF10551"/>
    </source>
</evidence>
<dbReference type="Pfam" id="PF08731">
    <property type="entry name" value="AFT"/>
    <property type="match status" value="1"/>
</dbReference>
<dbReference type="PANTHER" id="PTHR31569">
    <property type="entry name" value="SWIM-TYPE DOMAIN-CONTAINING PROTEIN"/>
    <property type="match status" value="1"/>
</dbReference>
<accession>A0A2G5EHW7</accession>
<gene>
    <name evidence="2" type="ORF">AQUCO_00800248v1</name>
</gene>
<dbReference type="Proteomes" id="UP000230069">
    <property type="component" value="Unassembled WGS sequence"/>
</dbReference>
<protein>
    <recommendedName>
        <fullName evidence="1">MULE transposase domain-containing protein</fullName>
    </recommendedName>
</protein>
<dbReference type="AlphaFoldDB" id="A0A2G5EHW7"/>
<dbReference type="InParanoid" id="A0A2G5EHW7"/>
<dbReference type="OrthoDB" id="4327540at2759"/>
<dbReference type="STRING" id="218851.A0A2G5EHW7"/>